<evidence type="ECO:0000313" key="1">
    <source>
        <dbReference type="EMBL" id="GGH46118.1"/>
    </source>
</evidence>
<keyword evidence="2" id="KW-1185">Reference proteome</keyword>
<organism evidence="1 2">
    <name type="scientific">Paenibacillus silvae</name>
    <dbReference type="NCBI Taxonomy" id="1325358"/>
    <lineage>
        <taxon>Bacteria</taxon>
        <taxon>Bacillati</taxon>
        <taxon>Bacillota</taxon>
        <taxon>Bacilli</taxon>
        <taxon>Bacillales</taxon>
        <taxon>Paenibacillaceae</taxon>
        <taxon>Paenibacillus</taxon>
    </lineage>
</organism>
<evidence type="ECO:0008006" key="3">
    <source>
        <dbReference type="Google" id="ProtNLM"/>
    </source>
</evidence>
<protein>
    <recommendedName>
        <fullName evidence="3">Zinc ribbon domain-containing protein</fullName>
    </recommendedName>
</protein>
<proteinExistence type="predicted"/>
<comment type="caution">
    <text evidence="1">The sequence shown here is derived from an EMBL/GenBank/DDBJ whole genome shotgun (WGS) entry which is preliminary data.</text>
</comment>
<accession>A0ABQ1Z300</accession>
<dbReference type="EMBL" id="BMFU01000001">
    <property type="protein sequence ID" value="GGH46118.1"/>
    <property type="molecule type" value="Genomic_DNA"/>
</dbReference>
<reference evidence="2" key="1">
    <citation type="journal article" date="2019" name="Int. J. Syst. Evol. Microbiol.">
        <title>The Global Catalogue of Microorganisms (GCM) 10K type strain sequencing project: providing services to taxonomists for standard genome sequencing and annotation.</title>
        <authorList>
            <consortium name="The Broad Institute Genomics Platform"/>
            <consortium name="The Broad Institute Genome Sequencing Center for Infectious Disease"/>
            <person name="Wu L."/>
            <person name="Ma J."/>
        </authorList>
    </citation>
    <scope>NUCLEOTIDE SEQUENCE [LARGE SCALE GENOMIC DNA]</scope>
    <source>
        <strain evidence="2">CGMCC 1.12770</strain>
    </source>
</reference>
<gene>
    <name evidence="1" type="ORF">GCM10008014_08570</name>
</gene>
<evidence type="ECO:0000313" key="2">
    <source>
        <dbReference type="Proteomes" id="UP000652153"/>
    </source>
</evidence>
<dbReference type="Proteomes" id="UP000652153">
    <property type="component" value="Unassembled WGS sequence"/>
</dbReference>
<name>A0ABQ1Z300_9BACL</name>
<sequence>MTNWEAYKCECGRKYAISQNQGNELEEPACPECGGTNSEVLLNERLDKI</sequence>